<dbReference type="AlphaFoldDB" id="A0A518V217"/>
<reference evidence="1 2" key="1">
    <citation type="submission" date="2018-11" db="EMBL/GenBank/DDBJ databases">
        <title>Phylogenetic determinants of toxin gene distribution in genomes of Brevibacillus laterosporus.</title>
        <authorList>
            <person name="Glare T.R."/>
            <person name="Durrant A."/>
            <person name="Berry C."/>
            <person name="Palma L."/>
            <person name="Ormskirk M."/>
            <person name="Cox M.O."/>
        </authorList>
    </citation>
    <scope>NUCLEOTIDE SEQUENCE [LARGE SCALE GENOMIC DNA]</scope>
    <source>
        <strain evidence="1 2">1821L</strain>
        <plasmid evidence="1 2">p1821L01</plasmid>
    </source>
</reference>
<keyword evidence="1" id="KW-0614">Plasmid</keyword>
<sequence>MDTEAGFSSKSALEIRLIMKEQGWDSRDTLCTTGWKNGYVYSVWFERYDWHGRNTLGLTGHHVCFHKHTNNLKSIDEITKCCAEQALKAFEEYLDCVPFQNANGETAKDIMLGDWNNPKVLINKPKKE</sequence>
<accession>A0A518V217</accession>
<gene>
    <name evidence="1" type="ORF">EEL30_00190</name>
</gene>
<proteinExistence type="predicted"/>
<dbReference type="OrthoDB" id="9915382at2"/>
<evidence type="ECO:0000313" key="2">
    <source>
        <dbReference type="Proteomes" id="UP000319432"/>
    </source>
</evidence>
<evidence type="ECO:0000313" key="1">
    <source>
        <dbReference type="EMBL" id="QDX91028.1"/>
    </source>
</evidence>
<dbReference type="Proteomes" id="UP000319432">
    <property type="component" value="Plasmid p1821L01"/>
</dbReference>
<organism evidence="1 2">
    <name type="scientific">Brevibacillus laterosporus</name>
    <name type="common">Bacillus laterosporus</name>
    <dbReference type="NCBI Taxonomy" id="1465"/>
    <lineage>
        <taxon>Bacteria</taxon>
        <taxon>Bacillati</taxon>
        <taxon>Bacillota</taxon>
        <taxon>Bacilli</taxon>
        <taxon>Bacillales</taxon>
        <taxon>Paenibacillaceae</taxon>
        <taxon>Brevibacillus</taxon>
    </lineage>
</organism>
<name>A0A518V217_BRELA</name>
<keyword evidence="2" id="KW-1185">Reference proteome</keyword>
<dbReference type="EMBL" id="CP033461">
    <property type="protein sequence ID" value="QDX91028.1"/>
    <property type="molecule type" value="Genomic_DNA"/>
</dbReference>
<geneLocation type="plasmid" evidence="1 2">
    <name>p1821L01</name>
</geneLocation>
<protein>
    <submittedName>
        <fullName evidence="1">Uncharacterized protein</fullName>
    </submittedName>
</protein>